<evidence type="ECO:0000256" key="1">
    <source>
        <dbReference type="SAM" id="SignalP"/>
    </source>
</evidence>
<dbReference type="RefSeq" id="WP_124873118.1">
    <property type="nucleotide sequence ID" value="NZ_RQJO01000007.1"/>
</dbReference>
<keyword evidence="3" id="KW-1185">Reference proteome</keyword>
<evidence type="ECO:0008006" key="4">
    <source>
        <dbReference type="Google" id="ProtNLM"/>
    </source>
</evidence>
<evidence type="ECO:0000313" key="3">
    <source>
        <dbReference type="Proteomes" id="UP000271925"/>
    </source>
</evidence>
<sequence>MKYRSALLSGLVTLLSSVAHSQCVVSQDAKNRVITTCQFYAPKNGLLVNRPDRSQALTQVTFLGSEYLTYPIWQDGTLESGDPKKPIPCQIAFNIATNVVKCRFEGDEQEYEVQPEAFTIHDMRFTSQLRDKGSKTSRVYYMVLYAGKTRLLKQIRSNLSVVKRDAYSLEQSFDGTFINSKTYFIQRNNERLRVVNLSRKSVLGVLKDPTSQLDNYITQRKLDVNQLVDVVAYYDGFQK</sequence>
<keyword evidence="1" id="KW-0732">Signal</keyword>
<accession>A0A3P1C3X2</accession>
<gene>
    <name evidence="2" type="ORF">EHT25_08170</name>
</gene>
<reference evidence="2 3" key="1">
    <citation type="submission" date="2018-11" db="EMBL/GenBank/DDBJ databases">
        <authorList>
            <person name="Zhou Z."/>
            <person name="Wang G."/>
        </authorList>
    </citation>
    <scope>NUCLEOTIDE SEQUENCE [LARGE SCALE GENOMIC DNA]</scope>
    <source>
        <strain evidence="2 3">KCTC52004</strain>
    </source>
</reference>
<evidence type="ECO:0000313" key="2">
    <source>
        <dbReference type="EMBL" id="RRB07736.1"/>
    </source>
</evidence>
<feature type="signal peptide" evidence="1">
    <location>
        <begin position="1"/>
        <end position="21"/>
    </location>
</feature>
<feature type="chain" id="PRO_5018317163" description="DUF4369 domain-containing protein" evidence="1">
    <location>
        <begin position="22"/>
        <end position="239"/>
    </location>
</feature>
<dbReference type="AlphaFoldDB" id="A0A3P1C3X2"/>
<dbReference type="Proteomes" id="UP000271925">
    <property type="component" value="Unassembled WGS sequence"/>
</dbReference>
<dbReference type="EMBL" id="RQJO01000007">
    <property type="protein sequence ID" value="RRB07736.1"/>
    <property type="molecule type" value="Genomic_DNA"/>
</dbReference>
<comment type="caution">
    <text evidence="2">The sequence shown here is derived from an EMBL/GenBank/DDBJ whole genome shotgun (WGS) entry which is preliminary data.</text>
</comment>
<protein>
    <recommendedName>
        <fullName evidence="4">DUF4369 domain-containing protein</fullName>
    </recommendedName>
</protein>
<proteinExistence type="predicted"/>
<dbReference type="OrthoDB" id="928068at2"/>
<name>A0A3P1C3X2_9BACT</name>
<organism evidence="2 3">
    <name type="scientific">Larkinella rosea</name>
    <dbReference type="NCBI Taxonomy" id="2025312"/>
    <lineage>
        <taxon>Bacteria</taxon>
        <taxon>Pseudomonadati</taxon>
        <taxon>Bacteroidota</taxon>
        <taxon>Cytophagia</taxon>
        <taxon>Cytophagales</taxon>
        <taxon>Spirosomataceae</taxon>
        <taxon>Larkinella</taxon>
    </lineage>
</organism>